<keyword evidence="3" id="KW-1185">Reference proteome</keyword>
<dbReference type="InterPro" id="IPR007298">
    <property type="entry name" value="Cu-R_lipoprotein_NlpE"/>
</dbReference>
<dbReference type="RefSeq" id="WP_168127484.1">
    <property type="nucleotide sequence ID" value="NZ_JBDJLH010000003.1"/>
</dbReference>
<dbReference type="Pfam" id="PF04170">
    <property type="entry name" value="NlpE"/>
    <property type="match status" value="1"/>
</dbReference>
<dbReference type="Gene3D" id="2.40.128.640">
    <property type="match status" value="1"/>
</dbReference>
<evidence type="ECO:0000256" key="1">
    <source>
        <dbReference type="SAM" id="MobiDB-lite"/>
    </source>
</evidence>
<protein>
    <submittedName>
        <fullName evidence="2">Copper resistance protein NlpE</fullName>
    </submittedName>
</protein>
<dbReference type="PROSITE" id="PS51257">
    <property type="entry name" value="PROKAR_LIPOPROTEIN"/>
    <property type="match status" value="1"/>
</dbReference>
<dbReference type="Proteomes" id="UP001409291">
    <property type="component" value="Unassembled WGS sequence"/>
</dbReference>
<accession>A0ABV0BVU5</accession>
<reference evidence="2 3" key="1">
    <citation type="submission" date="2024-04" db="EMBL/GenBank/DDBJ databases">
        <title>WGS of bacteria from Torrens River.</title>
        <authorList>
            <person name="Wyrsch E.R."/>
            <person name="Drigo B."/>
        </authorList>
    </citation>
    <scope>NUCLEOTIDE SEQUENCE [LARGE SCALE GENOMIC DNA]</scope>
    <source>
        <strain evidence="2 3">TWI391</strain>
    </source>
</reference>
<name>A0ABV0BVU5_9SPHI</name>
<organism evidence="2 3">
    <name type="scientific">Sphingobacterium kitahiroshimense</name>
    <dbReference type="NCBI Taxonomy" id="470446"/>
    <lineage>
        <taxon>Bacteria</taxon>
        <taxon>Pseudomonadati</taxon>
        <taxon>Bacteroidota</taxon>
        <taxon>Sphingobacteriia</taxon>
        <taxon>Sphingobacteriales</taxon>
        <taxon>Sphingobacteriaceae</taxon>
        <taxon>Sphingobacterium</taxon>
    </lineage>
</organism>
<proteinExistence type="predicted"/>
<comment type="caution">
    <text evidence="2">The sequence shown here is derived from an EMBL/GenBank/DDBJ whole genome shotgun (WGS) entry which is preliminary data.</text>
</comment>
<dbReference type="EMBL" id="JBDJNQ010000008">
    <property type="protein sequence ID" value="MEN5378796.1"/>
    <property type="molecule type" value="Genomic_DNA"/>
</dbReference>
<gene>
    <name evidence="2" type="ORF">ABE541_16145</name>
</gene>
<sequence length="153" mass="17070">MKKIFIGLFVITASFTSCQNSTPTKEKKAQDSSTVATKQDTAFHDEHNTQNSVDWAGTYEGTLPCADCSGIHVILTLNMDGTFEKSEQYLEKGGPFKETGTFTWTPDGGSIILKEKDGESKYKVGEGMMKKLDMEGKEIKGELEEFYNFKKIK</sequence>
<feature type="compositionally biased region" description="Polar residues" evidence="1">
    <location>
        <begin position="31"/>
        <end position="40"/>
    </location>
</feature>
<feature type="region of interest" description="Disordered" evidence="1">
    <location>
        <begin position="19"/>
        <end position="44"/>
    </location>
</feature>
<evidence type="ECO:0000313" key="3">
    <source>
        <dbReference type="Proteomes" id="UP001409291"/>
    </source>
</evidence>
<evidence type="ECO:0000313" key="2">
    <source>
        <dbReference type="EMBL" id="MEN5378796.1"/>
    </source>
</evidence>